<keyword evidence="6" id="KW-0472">Membrane</keyword>
<dbReference type="GO" id="GO:0008285">
    <property type="term" value="P:negative regulation of cell population proliferation"/>
    <property type="evidence" value="ECO:0007669"/>
    <property type="project" value="InterPro"/>
</dbReference>
<dbReference type="Pfam" id="PF08137">
    <property type="entry name" value="DVL"/>
    <property type="match status" value="1"/>
</dbReference>
<dbReference type="PANTHER" id="PTHR47596:SF2">
    <property type="entry name" value="SMALL POLYPEPTIDE DEVIL 9"/>
    <property type="match status" value="1"/>
</dbReference>
<keyword evidence="5" id="KW-1133">Transmembrane helix</keyword>
<dbReference type="InterPro" id="IPR052692">
    <property type="entry name" value="DVL_RTFL_polypeptides"/>
</dbReference>
<feature type="compositionally biased region" description="Polar residues" evidence="8">
    <location>
        <begin position="78"/>
        <end position="87"/>
    </location>
</feature>
<evidence type="ECO:0000256" key="2">
    <source>
        <dbReference type="ARBA" id="ARBA00022473"/>
    </source>
</evidence>
<sequence>MDETWKLSKGRSRSSTSRSSSSSKDYYSKQQYPQAPEAHLVKSYSQRPSTSSNRSPPLLTKSFSQRGSSSSSSKQASWANNGRNSYGDSDLMRSGSQKGSSSSSNNSIGKKCGSLAREQKARFYIMRRCVAMLVCWHEQVDES</sequence>
<feature type="compositionally biased region" description="Low complexity" evidence="8">
    <location>
        <begin position="13"/>
        <end position="34"/>
    </location>
</feature>
<dbReference type="PANTHER" id="PTHR47596">
    <property type="entry name" value="DVL13"/>
    <property type="match status" value="1"/>
</dbReference>
<proteinExistence type="inferred from homology"/>
<protein>
    <submittedName>
        <fullName evidence="9">Uncharacterized protein</fullName>
    </submittedName>
</protein>
<dbReference type="InterPro" id="IPR012552">
    <property type="entry name" value="DVL"/>
</dbReference>
<organism evidence="9 10">
    <name type="scientific">Kalanchoe fedtschenkoi</name>
    <name type="common">Lavender scallops</name>
    <name type="synonym">South American air plant</name>
    <dbReference type="NCBI Taxonomy" id="63787"/>
    <lineage>
        <taxon>Eukaryota</taxon>
        <taxon>Viridiplantae</taxon>
        <taxon>Streptophyta</taxon>
        <taxon>Embryophyta</taxon>
        <taxon>Tracheophyta</taxon>
        <taxon>Spermatophyta</taxon>
        <taxon>Magnoliopsida</taxon>
        <taxon>eudicotyledons</taxon>
        <taxon>Gunneridae</taxon>
        <taxon>Pentapetalae</taxon>
        <taxon>Saxifragales</taxon>
        <taxon>Crassulaceae</taxon>
        <taxon>Kalanchoe</taxon>
    </lineage>
</organism>
<comment type="subcellular location">
    <subcellularLocation>
        <location evidence="1">Cell membrane</location>
        <topology evidence="1">Single-pass membrane protein</topology>
    </subcellularLocation>
</comment>
<dbReference type="Gramene" id="Kaladp1038s0001.1.v1.1">
    <property type="protein sequence ID" value="Kaladp1038s0001.1.v1.1.CDS.1"/>
    <property type="gene ID" value="Kaladp1038s0001.v1.1"/>
</dbReference>
<evidence type="ECO:0000256" key="7">
    <source>
        <dbReference type="ARBA" id="ARBA00024340"/>
    </source>
</evidence>
<evidence type="ECO:0000256" key="3">
    <source>
        <dbReference type="ARBA" id="ARBA00022475"/>
    </source>
</evidence>
<name>A0A7N0VLJ6_KALFE</name>
<feature type="compositionally biased region" description="Polar residues" evidence="8">
    <location>
        <begin position="43"/>
        <end position="55"/>
    </location>
</feature>
<evidence type="ECO:0000256" key="4">
    <source>
        <dbReference type="ARBA" id="ARBA00022692"/>
    </source>
</evidence>
<keyword evidence="2" id="KW-0217">Developmental protein</keyword>
<accession>A0A7N0VLJ6</accession>
<evidence type="ECO:0000256" key="1">
    <source>
        <dbReference type="ARBA" id="ARBA00004162"/>
    </source>
</evidence>
<dbReference type="GO" id="GO:0048367">
    <property type="term" value="P:shoot system development"/>
    <property type="evidence" value="ECO:0007669"/>
    <property type="project" value="UniProtKB-ARBA"/>
</dbReference>
<evidence type="ECO:0000256" key="8">
    <source>
        <dbReference type="SAM" id="MobiDB-lite"/>
    </source>
</evidence>
<comment type="similarity">
    <text evidence="7">Belongs to the DVL/RTFL small polypeptides family.</text>
</comment>
<keyword evidence="10" id="KW-1185">Reference proteome</keyword>
<feature type="compositionally biased region" description="Low complexity" evidence="8">
    <location>
        <begin position="94"/>
        <end position="112"/>
    </location>
</feature>
<feature type="region of interest" description="Disordered" evidence="8">
    <location>
        <begin position="1"/>
        <end position="112"/>
    </location>
</feature>
<feature type="compositionally biased region" description="Low complexity" evidence="8">
    <location>
        <begin position="62"/>
        <end position="77"/>
    </location>
</feature>
<evidence type="ECO:0000256" key="6">
    <source>
        <dbReference type="ARBA" id="ARBA00023136"/>
    </source>
</evidence>
<keyword evidence="4" id="KW-0812">Transmembrane</keyword>
<dbReference type="Proteomes" id="UP000594263">
    <property type="component" value="Unplaced"/>
</dbReference>
<evidence type="ECO:0000313" key="9">
    <source>
        <dbReference type="EnsemblPlants" id="Kaladp1038s0001.1.v1.1.CDS.1"/>
    </source>
</evidence>
<dbReference type="GO" id="GO:0005886">
    <property type="term" value="C:plasma membrane"/>
    <property type="evidence" value="ECO:0007669"/>
    <property type="project" value="UniProtKB-SubCell"/>
</dbReference>
<keyword evidence="3" id="KW-1003">Cell membrane</keyword>
<reference evidence="9" key="1">
    <citation type="submission" date="2021-01" db="UniProtKB">
        <authorList>
            <consortium name="EnsemblPlants"/>
        </authorList>
    </citation>
    <scope>IDENTIFICATION</scope>
</reference>
<dbReference type="AlphaFoldDB" id="A0A7N0VLJ6"/>
<evidence type="ECO:0000313" key="10">
    <source>
        <dbReference type="Proteomes" id="UP000594263"/>
    </source>
</evidence>
<evidence type="ECO:0000256" key="5">
    <source>
        <dbReference type="ARBA" id="ARBA00022989"/>
    </source>
</evidence>
<dbReference type="EnsemblPlants" id="Kaladp1038s0001.1.v1.1">
    <property type="protein sequence ID" value="Kaladp1038s0001.1.v1.1.CDS.1"/>
    <property type="gene ID" value="Kaladp1038s0001.v1.1"/>
</dbReference>